<protein>
    <recommendedName>
        <fullName evidence="4">Lipoprotein</fullName>
    </recommendedName>
</protein>
<sequence>MMKNVFLVAGAVMALSLVSCKNDNATLEKELSSAHTKLESDHNLLEESHTKMEKEHEEYHKNASAPLSVTVSKIP</sequence>
<dbReference type="RefSeq" id="WP_062647151.1">
    <property type="nucleotide sequence ID" value="NZ_LPUR01000001.1"/>
</dbReference>
<feature type="compositionally biased region" description="Basic and acidic residues" evidence="1">
    <location>
        <begin position="50"/>
        <end position="61"/>
    </location>
</feature>
<organism evidence="2 3">
    <name type="scientific">Chryseobacterium kwangjuense</name>
    <dbReference type="NCBI Taxonomy" id="267125"/>
    <lineage>
        <taxon>Bacteria</taxon>
        <taxon>Pseudomonadati</taxon>
        <taxon>Bacteroidota</taxon>
        <taxon>Flavobacteriia</taxon>
        <taxon>Flavobacteriales</taxon>
        <taxon>Weeksellaceae</taxon>
        <taxon>Chryseobacterium group</taxon>
        <taxon>Chryseobacterium</taxon>
    </lineage>
</organism>
<evidence type="ECO:0000256" key="1">
    <source>
        <dbReference type="SAM" id="MobiDB-lite"/>
    </source>
</evidence>
<reference evidence="2 3" key="2">
    <citation type="journal article" date="2016" name="Genome Announc.">
        <title>Draft Genome Sequence of a Biocontrol Rhizobacterium, Chryseobacterium kwangjuense Strain KJ1R5, Isolated from Pepper (Capsicum annuum).</title>
        <authorList>
            <person name="Jeong J.J."/>
            <person name="Park H."/>
            <person name="Park B.H."/>
            <person name="Mannaa M."/>
            <person name="Sang M.K."/>
            <person name="Choi I.G."/>
            <person name="Kim K.D."/>
        </authorList>
    </citation>
    <scope>NUCLEOTIDE SEQUENCE [LARGE SCALE GENOMIC DNA]</scope>
    <source>
        <strain evidence="2 3">KJ1R5</strain>
    </source>
</reference>
<gene>
    <name evidence="2" type="ORF">AU378_01200</name>
</gene>
<feature type="region of interest" description="Disordered" evidence="1">
    <location>
        <begin position="50"/>
        <end position="75"/>
    </location>
</feature>
<evidence type="ECO:0008006" key="4">
    <source>
        <dbReference type="Google" id="ProtNLM"/>
    </source>
</evidence>
<dbReference type="Proteomes" id="UP000070513">
    <property type="component" value="Unassembled WGS sequence"/>
</dbReference>
<comment type="caution">
    <text evidence="2">The sequence shown here is derived from an EMBL/GenBank/DDBJ whole genome shotgun (WGS) entry which is preliminary data.</text>
</comment>
<dbReference type="OrthoDB" id="1261036at2"/>
<accession>A0A135WHL3</accession>
<name>A0A135WHL3_9FLAO</name>
<proteinExistence type="predicted"/>
<dbReference type="EMBL" id="LPUR01000001">
    <property type="protein sequence ID" value="KXH84406.1"/>
    <property type="molecule type" value="Genomic_DNA"/>
</dbReference>
<dbReference type="AlphaFoldDB" id="A0A135WHL3"/>
<dbReference type="PROSITE" id="PS51257">
    <property type="entry name" value="PROKAR_LIPOPROTEIN"/>
    <property type="match status" value="1"/>
</dbReference>
<feature type="compositionally biased region" description="Polar residues" evidence="1">
    <location>
        <begin position="65"/>
        <end position="75"/>
    </location>
</feature>
<reference evidence="3" key="1">
    <citation type="submission" date="2015-12" db="EMBL/GenBank/DDBJ databases">
        <title>Genome sequence of a biocontrol rhizobacterium Chryseobacterium kwangjuense strain KJ1R5 isolated from pepper (Capsicum annuum L.).</title>
        <authorList>
            <person name="Jeong J.-J."/>
            <person name="Park H."/>
            <person name="Mannaa M."/>
            <person name="Sang M.K."/>
            <person name="Choi I.-G."/>
            <person name="Kim K.D."/>
        </authorList>
    </citation>
    <scope>NUCLEOTIDE SEQUENCE [LARGE SCALE GENOMIC DNA]</scope>
    <source>
        <strain evidence="3">KJ1R5</strain>
    </source>
</reference>
<evidence type="ECO:0000313" key="3">
    <source>
        <dbReference type="Proteomes" id="UP000070513"/>
    </source>
</evidence>
<evidence type="ECO:0000313" key="2">
    <source>
        <dbReference type="EMBL" id="KXH84406.1"/>
    </source>
</evidence>